<feature type="transmembrane region" description="Helical" evidence="1">
    <location>
        <begin position="9"/>
        <end position="29"/>
    </location>
</feature>
<keyword evidence="1" id="KW-0812">Transmembrane</keyword>
<dbReference type="EMBL" id="SNXR01000017">
    <property type="protein sequence ID" value="TDP57821.1"/>
    <property type="molecule type" value="Genomic_DNA"/>
</dbReference>
<name>A0A4R6Q6F1_9FLAO</name>
<evidence type="ECO:0000313" key="2">
    <source>
        <dbReference type="EMBL" id="TDP57821.1"/>
    </source>
</evidence>
<protein>
    <submittedName>
        <fullName evidence="2">Uncharacterized protein</fullName>
    </submittedName>
</protein>
<accession>A0A4R6Q6F1</accession>
<keyword evidence="1" id="KW-0472">Membrane</keyword>
<dbReference type="Proteomes" id="UP000295260">
    <property type="component" value="Unassembled WGS sequence"/>
</dbReference>
<dbReference type="AlphaFoldDB" id="A0A4R6Q6F1"/>
<evidence type="ECO:0000313" key="3">
    <source>
        <dbReference type="Proteomes" id="UP000295260"/>
    </source>
</evidence>
<feature type="transmembrane region" description="Helical" evidence="1">
    <location>
        <begin position="71"/>
        <end position="87"/>
    </location>
</feature>
<comment type="caution">
    <text evidence="2">The sequence shown here is derived from an EMBL/GenBank/DDBJ whole genome shotgun (WGS) entry which is preliminary data.</text>
</comment>
<proteinExistence type="predicted"/>
<sequence>MIRKIVNICFYSIITFCVLSFLSLIISVITNKTNHTFPNFEIGFPYTYYYQFQVKNESCIELQHGTYKTGIIYNYLLGLILFIVLKFKQLKK</sequence>
<organism evidence="2 3">
    <name type="scientific">Flavobacterium dankookense</name>
    <dbReference type="NCBI Taxonomy" id="706186"/>
    <lineage>
        <taxon>Bacteria</taxon>
        <taxon>Pseudomonadati</taxon>
        <taxon>Bacteroidota</taxon>
        <taxon>Flavobacteriia</taxon>
        <taxon>Flavobacteriales</taxon>
        <taxon>Flavobacteriaceae</taxon>
        <taxon>Flavobacterium</taxon>
    </lineage>
</organism>
<reference evidence="2 3" key="1">
    <citation type="submission" date="2019-03" db="EMBL/GenBank/DDBJ databases">
        <title>Genomic Encyclopedia of Archaeal and Bacterial Type Strains, Phase II (KMG-II): from individual species to whole genera.</title>
        <authorList>
            <person name="Goeker M."/>
        </authorList>
    </citation>
    <scope>NUCLEOTIDE SEQUENCE [LARGE SCALE GENOMIC DNA]</scope>
    <source>
        <strain evidence="2 3">DSM 25687</strain>
    </source>
</reference>
<gene>
    <name evidence="2" type="ORF">BC748_2638</name>
</gene>
<keyword evidence="3" id="KW-1185">Reference proteome</keyword>
<keyword evidence="1" id="KW-1133">Transmembrane helix</keyword>
<evidence type="ECO:0000256" key="1">
    <source>
        <dbReference type="SAM" id="Phobius"/>
    </source>
</evidence>